<dbReference type="AlphaFoldDB" id="A0A5C3PP49"/>
<protein>
    <submittedName>
        <fullName evidence="2">Uncharacterized protein</fullName>
    </submittedName>
</protein>
<dbReference type="STRING" id="1314778.A0A5C3PP49"/>
<gene>
    <name evidence="2" type="ORF">K466DRAFT_461484</name>
</gene>
<proteinExistence type="predicted"/>
<evidence type="ECO:0000256" key="1">
    <source>
        <dbReference type="SAM" id="MobiDB-lite"/>
    </source>
</evidence>
<name>A0A5C3PP49_9APHY</name>
<dbReference type="EMBL" id="ML211057">
    <property type="protein sequence ID" value="TFK90038.1"/>
    <property type="molecule type" value="Genomic_DNA"/>
</dbReference>
<accession>A0A5C3PP49</accession>
<evidence type="ECO:0000313" key="3">
    <source>
        <dbReference type="Proteomes" id="UP000308197"/>
    </source>
</evidence>
<sequence length="377" mass="42854">MLASDEYRDHMFRWLESIIKCELLGTVDVVSEPGGCALPRPTLAESPEHIHPAVRPPPRIADVSPSQFEAQYHTFVNELVEQHNWHEHRDTCWKYLRPGQPRTDENCRMRIDGSTRRLTELDPETLSVQLRRLHPRIANYNDLVIFLIQANMDVKHIGSGEGAKALIYYITDYITKASLPAHLGLTALMYAIETTSAKYGKVSPLHWTPREDTGALTVLVNSILGRTEISHQQVMSYLVGGGDHYTNHRFRLLYYAAFDRIVRRFWGEMPDQAIMNDQDDRGESPTDLPHASTSEQPNHGSAAGPVSRERTSEHDDDEDTITLTLANGSISAVNQQHDYLLRPSSEPFHSMPLYQFVGLTEKITCASDDNRLRRRTQ</sequence>
<feature type="non-terminal residue" evidence="2">
    <location>
        <position position="377"/>
    </location>
</feature>
<dbReference type="InParanoid" id="A0A5C3PP49"/>
<feature type="region of interest" description="Disordered" evidence="1">
    <location>
        <begin position="274"/>
        <end position="317"/>
    </location>
</feature>
<keyword evidence="3" id="KW-1185">Reference proteome</keyword>
<organism evidence="2 3">
    <name type="scientific">Polyporus arcularius HHB13444</name>
    <dbReference type="NCBI Taxonomy" id="1314778"/>
    <lineage>
        <taxon>Eukaryota</taxon>
        <taxon>Fungi</taxon>
        <taxon>Dikarya</taxon>
        <taxon>Basidiomycota</taxon>
        <taxon>Agaricomycotina</taxon>
        <taxon>Agaricomycetes</taxon>
        <taxon>Polyporales</taxon>
        <taxon>Polyporaceae</taxon>
        <taxon>Polyporus</taxon>
    </lineage>
</organism>
<evidence type="ECO:0000313" key="2">
    <source>
        <dbReference type="EMBL" id="TFK90038.1"/>
    </source>
</evidence>
<dbReference type="Proteomes" id="UP000308197">
    <property type="component" value="Unassembled WGS sequence"/>
</dbReference>
<reference evidence="2 3" key="1">
    <citation type="journal article" date="2019" name="Nat. Ecol. Evol.">
        <title>Megaphylogeny resolves global patterns of mushroom evolution.</title>
        <authorList>
            <person name="Varga T."/>
            <person name="Krizsan K."/>
            <person name="Foldi C."/>
            <person name="Dima B."/>
            <person name="Sanchez-Garcia M."/>
            <person name="Sanchez-Ramirez S."/>
            <person name="Szollosi G.J."/>
            <person name="Szarkandi J.G."/>
            <person name="Papp V."/>
            <person name="Albert L."/>
            <person name="Andreopoulos W."/>
            <person name="Angelini C."/>
            <person name="Antonin V."/>
            <person name="Barry K.W."/>
            <person name="Bougher N.L."/>
            <person name="Buchanan P."/>
            <person name="Buyck B."/>
            <person name="Bense V."/>
            <person name="Catcheside P."/>
            <person name="Chovatia M."/>
            <person name="Cooper J."/>
            <person name="Damon W."/>
            <person name="Desjardin D."/>
            <person name="Finy P."/>
            <person name="Geml J."/>
            <person name="Haridas S."/>
            <person name="Hughes K."/>
            <person name="Justo A."/>
            <person name="Karasinski D."/>
            <person name="Kautmanova I."/>
            <person name="Kiss B."/>
            <person name="Kocsube S."/>
            <person name="Kotiranta H."/>
            <person name="LaButti K.M."/>
            <person name="Lechner B.E."/>
            <person name="Liimatainen K."/>
            <person name="Lipzen A."/>
            <person name="Lukacs Z."/>
            <person name="Mihaltcheva S."/>
            <person name="Morgado L.N."/>
            <person name="Niskanen T."/>
            <person name="Noordeloos M.E."/>
            <person name="Ohm R.A."/>
            <person name="Ortiz-Santana B."/>
            <person name="Ovrebo C."/>
            <person name="Racz N."/>
            <person name="Riley R."/>
            <person name="Savchenko A."/>
            <person name="Shiryaev A."/>
            <person name="Soop K."/>
            <person name="Spirin V."/>
            <person name="Szebenyi C."/>
            <person name="Tomsovsky M."/>
            <person name="Tulloss R.E."/>
            <person name="Uehling J."/>
            <person name="Grigoriev I.V."/>
            <person name="Vagvolgyi C."/>
            <person name="Papp T."/>
            <person name="Martin F.M."/>
            <person name="Miettinen O."/>
            <person name="Hibbett D.S."/>
            <person name="Nagy L.G."/>
        </authorList>
    </citation>
    <scope>NUCLEOTIDE SEQUENCE [LARGE SCALE GENOMIC DNA]</scope>
    <source>
        <strain evidence="2 3">HHB13444</strain>
    </source>
</reference>